<accession>A0A411MFU6</accession>
<dbReference type="InterPro" id="IPR011761">
    <property type="entry name" value="ATP-grasp"/>
</dbReference>
<keyword evidence="1" id="KW-0547">Nucleotide-binding</keyword>
<proteinExistence type="predicted"/>
<organism evidence="3 4">
    <name type="scientific">Pseudomonas tructae</name>
    <dbReference type="NCBI Taxonomy" id="2518644"/>
    <lineage>
        <taxon>Bacteria</taxon>
        <taxon>Pseudomonadati</taxon>
        <taxon>Pseudomonadota</taxon>
        <taxon>Gammaproteobacteria</taxon>
        <taxon>Pseudomonadales</taxon>
        <taxon>Pseudomonadaceae</taxon>
        <taxon>Pseudomonas</taxon>
    </lineage>
</organism>
<dbReference type="SUPFAM" id="SSF56059">
    <property type="entry name" value="Glutathione synthetase ATP-binding domain-like"/>
    <property type="match status" value="1"/>
</dbReference>
<evidence type="ECO:0000313" key="4">
    <source>
        <dbReference type="Proteomes" id="UP000291130"/>
    </source>
</evidence>
<dbReference type="GO" id="GO:0047730">
    <property type="term" value="F:carnosine synthase activity"/>
    <property type="evidence" value="ECO:0007669"/>
    <property type="project" value="InterPro"/>
</dbReference>
<keyword evidence="4" id="KW-1185">Reference proteome</keyword>
<dbReference type="Pfam" id="PF18603">
    <property type="entry name" value="LAL_C2"/>
    <property type="match status" value="1"/>
</dbReference>
<gene>
    <name evidence="3" type="ORF">EXN22_08130</name>
</gene>
<dbReference type="EMBL" id="CP035952">
    <property type="protein sequence ID" value="QBF25661.1"/>
    <property type="molecule type" value="Genomic_DNA"/>
</dbReference>
<name>A0A411MFU6_9PSED</name>
<dbReference type="PANTHER" id="PTHR48066:SF1">
    <property type="entry name" value="CARNOSINE SYNTHASE 1"/>
    <property type="match status" value="1"/>
</dbReference>
<dbReference type="OrthoDB" id="24041at2"/>
<reference evidence="3 4" key="1">
    <citation type="submission" date="2019-02" db="EMBL/GenBank/DDBJ databases">
        <title>Complete genome sequence of Pseudomonas sp. SNU WT1 isolated from rainbow trout.</title>
        <authorList>
            <person name="Oh W.T."/>
            <person name="Park S.C."/>
        </authorList>
    </citation>
    <scope>NUCLEOTIDE SEQUENCE [LARGE SCALE GENOMIC DNA]</scope>
    <source>
        <strain evidence="3 4">SNU WT1</strain>
    </source>
</reference>
<dbReference type="InterPro" id="IPR040570">
    <property type="entry name" value="LAL_C2"/>
</dbReference>
<dbReference type="GO" id="GO:0016887">
    <property type="term" value="F:ATP hydrolysis activity"/>
    <property type="evidence" value="ECO:0007669"/>
    <property type="project" value="InterPro"/>
</dbReference>
<dbReference type="Gene3D" id="3.30.470.20">
    <property type="entry name" value="ATP-grasp fold, B domain"/>
    <property type="match status" value="1"/>
</dbReference>
<dbReference type="PANTHER" id="PTHR48066">
    <property type="entry name" value="CARNOSINE SYNTHASE 1"/>
    <property type="match status" value="1"/>
</dbReference>
<dbReference type="KEGG" id="ptk:EXN22_08130"/>
<dbReference type="Gene3D" id="3.40.50.20">
    <property type="match status" value="1"/>
</dbReference>
<dbReference type="PROSITE" id="PS50975">
    <property type="entry name" value="ATP_GRASP"/>
    <property type="match status" value="1"/>
</dbReference>
<protein>
    <submittedName>
        <fullName evidence="3">ATP-grasp domain-containing protein</fullName>
    </submittedName>
</protein>
<keyword evidence="1" id="KW-0067">ATP-binding</keyword>
<dbReference type="AlphaFoldDB" id="A0A411MFU6"/>
<feature type="domain" description="ATP-grasp" evidence="2">
    <location>
        <begin position="135"/>
        <end position="344"/>
    </location>
</feature>
<dbReference type="GO" id="GO:0005524">
    <property type="term" value="F:ATP binding"/>
    <property type="evidence" value="ECO:0007669"/>
    <property type="project" value="UniProtKB-UniRule"/>
</dbReference>
<evidence type="ECO:0000256" key="1">
    <source>
        <dbReference type="PROSITE-ProRule" id="PRU00409"/>
    </source>
</evidence>
<dbReference type="GO" id="GO:0046872">
    <property type="term" value="F:metal ion binding"/>
    <property type="evidence" value="ECO:0007669"/>
    <property type="project" value="InterPro"/>
</dbReference>
<evidence type="ECO:0000259" key="2">
    <source>
        <dbReference type="PROSITE" id="PS50975"/>
    </source>
</evidence>
<dbReference type="GO" id="GO:0035499">
    <property type="term" value="P:carnosine biosynthetic process"/>
    <property type="evidence" value="ECO:0007669"/>
    <property type="project" value="InterPro"/>
</dbReference>
<dbReference type="Proteomes" id="UP000291130">
    <property type="component" value="Chromosome"/>
</dbReference>
<sequence>MPEKNNGVPASHLTKKRLLLIGTSQVRPFILDESVKTAEALGLELILLDNVEARFISKNVIADSHFIGAPIDNHQPETTRAIVESVRQATQGKVDAVITFLNPYAELAGMMVDAFRACGNSGASVAAAHTKSTAREILSKFPDIATPYRVVKSMDEAVAAYHEMGGGKFVMKPIHGGGSALVVINIDSVQRVAEVYQEIDLGLREFASRPDAGVFLLDQHPGIMMERQLEGHEVDVELVLENGSVKFWHVSDNPPTDIPYPVEKGASYPSQLSPAWQEALVEAAGKAVQALGLTTANMHVEMMATADGPRVLEVNARMGGAFIWRLIKAVTGVNLVEQGIRSVLGLDVVGYTQPQRVGDVRYLVPGATGRIERLDGLDEAREAPGVDSVVRFKKAGEDVQLLPDDFFGWVAAVGDTHEQAQDAVLAAIDTIRIGIRQADGTLLEQTGAYAQEKVEVLNLLAPEVRDAPPSTKVMPRVQACEEFAQ</sequence>
<dbReference type="InterPro" id="IPR031046">
    <property type="entry name" value="CARNS1"/>
</dbReference>
<dbReference type="RefSeq" id="WP_130263571.1">
    <property type="nucleotide sequence ID" value="NZ_CP035952.1"/>
</dbReference>
<evidence type="ECO:0000313" key="3">
    <source>
        <dbReference type="EMBL" id="QBF25661.1"/>
    </source>
</evidence>
<dbReference type="Pfam" id="PF13535">
    <property type="entry name" value="ATP-grasp_4"/>
    <property type="match status" value="1"/>
</dbReference>